<keyword evidence="11" id="KW-1185">Reference proteome</keyword>
<dbReference type="PROSITE" id="PS51462">
    <property type="entry name" value="NUDIX"/>
    <property type="match status" value="1"/>
</dbReference>
<dbReference type="Gene3D" id="1.10.10.1050">
    <property type="entry name" value="Dcp2, box A domain"/>
    <property type="match status" value="1"/>
</dbReference>
<dbReference type="EMBL" id="ML119685">
    <property type="protein sequence ID" value="RPA80691.1"/>
    <property type="molecule type" value="Genomic_DNA"/>
</dbReference>
<accession>A0A3N4I931</accession>
<evidence type="ECO:0000256" key="7">
    <source>
        <dbReference type="ARBA" id="ARBA00022884"/>
    </source>
</evidence>
<dbReference type="InterPro" id="IPR044099">
    <property type="entry name" value="Dcp2_NUDIX"/>
</dbReference>
<dbReference type="GO" id="GO:0000290">
    <property type="term" value="P:deadenylation-dependent decapping of nuclear-transcribed mRNA"/>
    <property type="evidence" value="ECO:0007669"/>
    <property type="project" value="InterPro"/>
</dbReference>
<evidence type="ECO:0000313" key="11">
    <source>
        <dbReference type="Proteomes" id="UP000275078"/>
    </source>
</evidence>
<sequence>LGRRFIINLPPEEQDSVERVFFQVEEAHWFYDDFIRKCNPNLPNLTLRAFSSKVFMQCPMIKRWELDASEAFAEFIKYKGIVPVRGAIMLNDRLDSCVLVKSLKGSSLSFPRGKINRGESDVDCAVREVYEETGCDLAGRIRPEDVLEGTSPGTQNIKLYIVPGVSMDTLFETKTRGEISDIKWMRLSEIPT</sequence>
<comment type="similarity">
    <text evidence="3">Belongs to the Nudix hydrolase family. DCP2 subfamily.</text>
</comment>
<evidence type="ECO:0000256" key="1">
    <source>
        <dbReference type="ARBA" id="ARBA00001936"/>
    </source>
</evidence>
<dbReference type="STRING" id="1160509.A0A3N4I931"/>
<keyword evidence="5" id="KW-0479">Metal-binding</keyword>
<dbReference type="GO" id="GO:0000932">
    <property type="term" value="C:P-body"/>
    <property type="evidence" value="ECO:0007669"/>
    <property type="project" value="TreeGrafter"/>
</dbReference>
<dbReference type="Proteomes" id="UP000275078">
    <property type="component" value="Unassembled WGS sequence"/>
</dbReference>
<dbReference type="PANTHER" id="PTHR23114:SF17">
    <property type="entry name" value="M7GPPPN-MRNA HYDROLASE"/>
    <property type="match status" value="1"/>
</dbReference>
<feature type="domain" description="Nudix hydrolase" evidence="9">
    <location>
        <begin position="80"/>
        <end position="192"/>
    </location>
</feature>
<evidence type="ECO:0000256" key="4">
    <source>
        <dbReference type="ARBA" id="ARBA00022490"/>
    </source>
</evidence>
<dbReference type="Gene3D" id="3.90.79.10">
    <property type="entry name" value="Nucleoside Triphosphate Pyrophosphohydrolase"/>
    <property type="match status" value="1"/>
</dbReference>
<evidence type="ECO:0000256" key="2">
    <source>
        <dbReference type="ARBA" id="ARBA00004496"/>
    </source>
</evidence>
<dbReference type="GO" id="GO:0000184">
    <property type="term" value="P:nuclear-transcribed mRNA catabolic process, nonsense-mediated decay"/>
    <property type="evidence" value="ECO:0007669"/>
    <property type="project" value="InterPro"/>
</dbReference>
<dbReference type="SUPFAM" id="SSF55811">
    <property type="entry name" value="Nudix"/>
    <property type="match status" value="1"/>
</dbReference>
<evidence type="ECO:0000256" key="8">
    <source>
        <dbReference type="ARBA" id="ARBA00023211"/>
    </source>
</evidence>
<name>A0A3N4I931_ASCIM</name>
<organism evidence="10 11">
    <name type="scientific">Ascobolus immersus RN42</name>
    <dbReference type="NCBI Taxonomy" id="1160509"/>
    <lineage>
        <taxon>Eukaryota</taxon>
        <taxon>Fungi</taxon>
        <taxon>Dikarya</taxon>
        <taxon>Ascomycota</taxon>
        <taxon>Pezizomycotina</taxon>
        <taxon>Pezizomycetes</taxon>
        <taxon>Pezizales</taxon>
        <taxon>Ascobolaceae</taxon>
        <taxon>Ascobolus</taxon>
    </lineage>
</organism>
<dbReference type="FunFam" id="3.90.79.10:FF:000003">
    <property type="entry name" value="M7GpppN-mRNA hydrolase isoform 2"/>
    <property type="match status" value="1"/>
</dbReference>
<keyword evidence="7" id="KW-0694">RNA-binding</keyword>
<dbReference type="PROSITE" id="PS00893">
    <property type="entry name" value="NUDIX_BOX"/>
    <property type="match status" value="1"/>
</dbReference>
<dbReference type="GO" id="GO:0140933">
    <property type="term" value="F:5'-(N(7)-methylguanosine 5'-triphospho)-[mRNA] hydrolase activity"/>
    <property type="evidence" value="ECO:0007669"/>
    <property type="project" value="InterPro"/>
</dbReference>
<keyword evidence="4" id="KW-0963">Cytoplasm</keyword>
<dbReference type="AlphaFoldDB" id="A0A3N4I931"/>
<comment type="cofactor">
    <cofactor evidence="1">
        <name>Mn(2+)</name>
        <dbReference type="ChEBI" id="CHEBI:29035"/>
    </cofactor>
</comment>
<dbReference type="InterPro" id="IPR007722">
    <property type="entry name" value="DCP2_BoxA"/>
</dbReference>
<comment type="subcellular location">
    <subcellularLocation>
        <location evidence="2">Cytoplasm</location>
    </subcellularLocation>
</comment>
<dbReference type="SUPFAM" id="SSF140586">
    <property type="entry name" value="Dcp2 domain-like"/>
    <property type="match status" value="1"/>
</dbReference>
<evidence type="ECO:0000313" key="10">
    <source>
        <dbReference type="EMBL" id="RPA80691.1"/>
    </source>
</evidence>
<proteinExistence type="inferred from homology"/>
<dbReference type="CDD" id="cd03672">
    <property type="entry name" value="NUDIX_Dcp2p_Nudt20"/>
    <property type="match status" value="1"/>
</dbReference>
<evidence type="ECO:0000259" key="9">
    <source>
        <dbReference type="PROSITE" id="PS51462"/>
    </source>
</evidence>
<dbReference type="InterPro" id="IPR015797">
    <property type="entry name" value="NUDIX_hydrolase-like_dom_sf"/>
</dbReference>
<gene>
    <name evidence="10" type="ORF">BJ508DRAFT_199033</name>
</gene>
<dbReference type="OrthoDB" id="18996at2759"/>
<dbReference type="InterPro" id="IPR000086">
    <property type="entry name" value="NUDIX_hydrolase_dom"/>
</dbReference>
<dbReference type="InterPro" id="IPR020084">
    <property type="entry name" value="NUDIX_hydrolase_CS"/>
</dbReference>
<dbReference type="SMART" id="SM01125">
    <property type="entry name" value="DCP2"/>
    <property type="match status" value="1"/>
</dbReference>
<keyword evidence="8" id="KW-0464">Manganese</keyword>
<dbReference type="GO" id="GO:0003723">
    <property type="term" value="F:RNA binding"/>
    <property type="evidence" value="ECO:0007669"/>
    <property type="project" value="UniProtKB-KW"/>
</dbReference>
<evidence type="ECO:0000256" key="6">
    <source>
        <dbReference type="ARBA" id="ARBA00022801"/>
    </source>
</evidence>
<reference evidence="10 11" key="1">
    <citation type="journal article" date="2018" name="Nat. Ecol. Evol.">
        <title>Pezizomycetes genomes reveal the molecular basis of ectomycorrhizal truffle lifestyle.</title>
        <authorList>
            <person name="Murat C."/>
            <person name="Payen T."/>
            <person name="Noel B."/>
            <person name="Kuo A."/>
            <person name="Morin E."/>
            <person name="Chen J."/>
            <person name="Kohler A."/>
            <person name="Krizsan K."/>
            <person name="Balestrini R."/>
            <person name="Da Silva C."/>
            <person name="Montanini B."/>
            <person name="Hainaut M."/>
            <person name="Levati E."/>
            <person name="Barry K.W."/>
            <person name="Belfiori B."/>
            <person name="Cichocki N."/>
            <person name="Clum A."/>
            <person name="Dockter R.B."/>
            <person name="Fauchery L."/>
            <person name="Guy J."/>
            <person name="Iotti M."/>
            <person name="Le Tacon F."/>
            <person name="Lindquist E.A."/>
            <person name="Lipzen A."/>
            <person name="Malagnac F."/>
            <person name="Mello A."/>
            <person name="Molinier V."/>
            <person name="Miyauchi S."/>
            <person name="Poulain J."/>
            <person name="Riccioni C."/>
            <person name="Rubini A."/>
            <person name="Sitrit Y."/>
            <person name="Splivallo R."/>
            <person name="Traeger S."/>
            <person name="Wang M."/>
            <person name="Zifcakova L."/>
            <person name="Wipf D."/>
            <person name="Zambonelli A."/>
            <person name="Paolocci F."/>
            <person name="Nowrousian M."/>
            <person name="Ottonello S."/>
            <person name="Baldrian P."/>
            <person name="Spatafora J.W."/>
            <person name="Henrissat B."/>
            <person name="Nagy L.G."/>
            <person name="Aury J.M."/>
            <person name="Wincker P."/>
            <person name="Grigoriev I.V."/>
            <person name="Bonfante P."/>
            <person name="Martin F.M."/>
        </authorList>
    </citation>
    <scope>NUCLEOTIDE SEQUENCE [LARGE SCALE GENOMIC DNA]</scope>
    <source>
        <strain evidence="10 11">RN42</strain>
    </source>
</reference>
<keyword evidence="6" id="KW-0378">Hydrolase</keyword>
<dbReference type="Pfam" id="PF05026">
    <property type="entry name" value="DCP2"/>
    <property type="match status" value="1"/>
</dbReference>
<evidence type="ECO:0000256" key="3">
    <source>
        <dbReference type="ARBA" id="ARBA00005279"/>
    </source>
</evidence>
<dbReference type="Pfam" id="PF00293">
    <property type="entry name" value="NUDIX"/>
    <property type="match status" value="1"/>
</dbReference>
<feature type="non-terminal residue" evidence="10">
    <location>
        <position position="192"/>
    </location>
</feature>
<protein>
    <submittedName>
        <fullName evidence="10">DCP2-domain-containing protein</fullName>
    </submittedName>
</protein>
<dbReference type="PANTHER" id="PTHR23114">
    <property type="entry name" value="M7GPPPN-MRNA HYDROLASE"/>
    <property type="match status" value="1"/>
</dbReference>
<dbReference type="InterPro" id="IPR036189">
    <property type="entry name" value="DCP2_BoxA_sf"/>
</dbReference>
<evidence type="ECO:0000256" key="5">
    <source>
        <dbReference type="ARBA" id="ARBA00022723"/>
    </source>
</evidence>
<dbReference type="GO" id="GO:0030145">
    <property type="term" value="F:manganese ion binding"/>
    <property type="evidence" value="ECO:0007669"/>
    <property type="project" value="InterPro"/>
</dbReference>
<feature type="non-terminal residue" evidence="10">
    <location>
        <position position="1"/>
    </location>
</feature>